<dbReference type="EMBL" id="KT151955">
    <property type="protein sequence ID" value="ALA07240.1"/>
    <property type="molecule type" value="Genomic_DNA"/>
</dbReference>
<protein>
    <submittedName>
        <fullName evidence="1">Uncharacterized protein</fullName>
    </submittedName>
</protein>
<evidence type="ECO:0000313" key="1">
    <source>
        <dbReference type="EMBL" id="ALA07240.1"/>
    </source>
</evidence>
<reference evidence="1 2" key="1">
    <citation type="journal article" date="2015" name="Genome Announc.">
        <title>Genome Sequences of Five Additional Brevibacillus laterosporus Bacteriophages.</title>
        <authorList>
            <person name="Merrill B.D."/>
            <person name="Berg J.A."/>
            <person name="Graves K.A."/>
            <person name="Ward A.T."/>
            <person name="Hilton J.A."/>
            <person name="Wake B.N."/>
            <person name="Grose J.H."/>
            <person name="Breakwell D.P."/>
            <person name="Burnett S.H."/>
        </authorList>
    </citation>
    <scope>NUCLEOTIDE SEQUENCE [LARGE SCALE GENOMIC DNA]</scope>
</reference>
<gene>
    <name evidence="1" type="ORF">JENST_111</name>
</gene>
<sequence length="112" mass="13237">MIGFTNQCPHCGGKSSFTPEEMECDKSLVLWCNHCGNFLNQTLTLETLRRWWKRYELGEESIIPPVSKKNLTDLEIVEKMLNEESGWMKDIEIHIKDFRDYRYTSTEEGEKE</sequence>
<dbReference type="GeneID" id="26626059"/>
<dbReference type="Proteomes" id="UP000208104">
    <property type="component" value="Segment"/>
</dbReference>
<proteinExistence type="predicted"/>
<dbReference type="RefSeq" id="YP_009199172.1">
    <property type="nucleotide sequence ID" value="NC_028805.1"/>
</dbReference>
<dbReference type="KEGG" id="vg:26626059"/>
<evidence type="ECO:0000313" key="2">
    <source>
        <dbReference type="Proteomes" id="UP000208104"/>
    </source>
</evidence>
<accession>A0A0K2CNQ7</accession>
<organism evidence="1 2">
    <name type="scientific">Brevibacillus phage Jenst</name>
    <dbReference type="NCBI Taxonomy" id="1691954"/>
    <lineage>
        <taxon>Viruses</taxon>
        <taxon>Duplodnaviria</taxon>
        <taxon>Heunggongvirae</taxon>
        <taxon>Uroviricota</taxon>
        <taxon>Caudoviricetes</taxon>
        <taxon>Jenstvirus</taxon>
        <taxon>Jenstvirus jenst</taxon>
    </lineage>
</organism>
<name>A0A0K2CNQ7_9CAUD</name>
<keyword evidence="2" id="KW-1185">Reference proteome</keyword>